<dbReference type="GO" id="GO:0022857">
    <property type="term" value="F:transmembrane transporter activity"/>
    <property type="evidence" value="ECO:0007669"/>
    <property type="project" value="InterPro"/>
</dbReference>
<evidence type="ECO:0000313" key="10">
    <source>
        <dbReference type="Proteomes" id="UP000030341"/>
    </source>
</evidence>
<dbReference type="GO" id="GO:0005886">
    <property type="term" value="C:plasma membrane"/>
    <property type="evidence" value="ECO:0007669"/>
    <property type="project" value="UniProtKB-SubCell"/>
</dbReference>
<keyword evidence="10" id="KW-1185">Reference proteome</keyword>
<accession>A0A0A7EN82</accession>
<organism evidence="9 10">
    <name type="scientific">Pseudoalteromonas piratica</name>
    <dbReference type="NCBI Taxonomy" id="1348114"/>
    <lineage>
        <taxon>Bacteria</taxon>
        <taxon>Pseudomonadati</taxon>
        <taxon>Pseudomonadota</taxon>
        <taxon>Gammaproteobacteria</taxon>
        <taxon>Alteromonadales</taxon>
        <taxon>Pseudoalteromonadaceae</taxon>
        <taxon>Pseudoalteromonas</taxon>
    </lineage>
</organism>
<evidence type="ECO:0000256" key="7">
    <source>
        <dbReference type="ARBA" id="ARBA00023136"/>
    </source>
</evidence>
<keyword evidence="4" id="KW-1003">Cell membrane</keyword>
<feature type="transmembrane region" description="Helical" evidence="8">
    <location>
        <begin position="71"/>
        <end position="92"/>
    </location>
</feature>
<dbReference type="Proteomes" id="UP000030341">
    <property type="component" value="Chromosome 2"/>
</dbReference>
<sequence>MLVLNQSLIPEQTARKLLISLLVVCSVSVAVIALALGGVDIKLTRLFRILFNPEVTSLEHAVIWQIRLPRLVLAMFVGAGLAACGAAMQAIFRNPLADPGLIGISSGAALGAIATIVLGSTLLSGFVENYGIYAVPMGAFIGCLAICAIIYRLSSNGNRFTIVSLLLAGIAVNAIVGAVIGILTMISSDEQLRDLTFWSMGSLAGNSFKMIVPALCLIVLCCIGIARLAQPLNLYLLGEQQAKHLGINVISLKKKVFVYTALCTGAAVAITGIIGFVGFIVPHIVRLLLGPDHRYLLPISMLGGAMLLSLADILARTLILPSELPIGLITSAIGGPFFLIMLFKTYRIKEL</sequence>
<dbReference type="InterPro" id="IPR000522">
    <property type="entry name" value="ABC_transptr_permease_BtuC"/>
</dbReference>
<dbReference type="RefSeq" id="WP_040136453.1">
    <property type="nucleotide sequence ID" value="NZ_CP009889.1"/>
</dbReference>
<evidence type="ECO:0000256" key="8">
    <source>
        <dbReference type="SAM" id="Phobius"/>
    </source>
</evidence>
<dbReference type="Gene3D" id="1.10.3470.10">
    <property type="entry name" value="ABC transporter involved in vitamin B12 uptake, BtuC"/>
    <property type="match status" value="1"/>
</dbReference>
<keyword evidence="3" id="KW-0813">Transport</keyword>
<feature type="transmembrane region" description="Helical" evidence="8">
    <location>
        <begin position="324"/>
        <end position="343"/>
    </location>
</feature>
<dbReference type="SUPFAM" id="SSF81345">
    <property type="entry name" value="ABC transporter involved in vitamin B12 uptake, BtuC"/>
    <property type="match status" value="1"/>
</dbReference>
<feature type="transmembrane region" description="Helical" evidence="8">
    <location>
        <begin position="295"/>
        <end position="318"/>
    </location>
</feature>
<dbReference type="CDD" id="cd06550">
    <property type="entry name" value="TM_ABC_iron-siderophores_like"/>
    <property type="match status" value="1"/>
</dbReference>
<dbReference type="FunFam" id="1.10.3470.10:FF:000001">
    <property type="entry name" value="Vitamin B12 ABC transporter permease BtuC"/>
    <property type="match status" value="1"/>
</dbReference>
<dbReference type="GO" id="GO:0033214">
    <property type="term" value="P:siderophore-iron import into cell"/>
    <property type="evidence" value="ECO:0007669"/>
    <property type="project" value="TreeGrafter"/>
</dbReference>
<dbReference type="OrthoDB" id="9055647at2"/>
<dbReference type="eggNOG" id="COG0609">
    <property type="taxonomic scope" value="Bacteria"/>
</dbReference>
<evidence type="ECO:0000256" key="5">
    <source>
        <dbReference type="ARBA" id="ARBA00022692"/>
    </source>
</evidence>
<evidence type="ECO:0000313" key="9">
    <source>
        <dbReference type="EMBL" id="AIY67452.1"/>
    </source>
</evidence>
<reference evidence="9 10" key="1">
    <citation type="submission" date="2014-11" db="EMBL/GenBank/DDBJ databases">
        <title>Complete Genome Sequence of Pseudoalteromonas sp. Strain OCN003 Isolated from Kaneohe Bay, Oahu, Hawaii.</title>
        <authorList>
            <person name="Beurmann S."/>
            <person name="Videau P."/>
            <person name="Ushijima B."/>
            <person name="Smith A.M."/>
            <person name="Aeby G.S."/>
            <person name="Callahan S.M."/>
            <person name="Belcaid M."/>
        </authorList>
    </citation>
    <scope>NUCLEOTIDE SEQUENCE [LARGE SCALE GENOMIC DNA]</scope>
    <source>
        <strain evidence="9 10">OCN003</strain>
    </source>
</reference>
<evidence type="ECO:0000256" key="1">
    <source>
        <dbReference type="ARBA" id="ARBA00004651"/>
    </source>
</evidence>
<comment type="similarity">
    <text evidence="2">Belongs to the binding-protein-dependent transport system permease family. FecCD subfamily.</text>
</comment>
<dbReference type="AlphaFoldDB" id="A0A0A7EN82"/>
<dbReference type="PANTHER" id="PTHR30472:SF25">
    <property type="entry name" value="ABC TRANSPORTER PERMEASE PROTEIN MJ0876-RELATED"/>
    <property type="match status" value="1"/>
</dbReference>
<feature type="transmembrane region" description="Helical" evidence="8">
    <location>
        <begin position="207"/>
        <end position="229"/>
    </location>
</feature>
<evidence type="ECO:0000256" key="3">
    <source>
        <dbReference type="ARBA" id="ARBA00022448"/>
    </source>
</evidence>
<dbReference type="STRING" id="1348114.OM33_20725"/>
<keyword evidence="6 8" id="KW-1133">Transmembrane helix</keyword>
<dbReference type="InterPro" id="IPR037294">
    <property type="entry name" value="ABC_BtuC-like"/>
</dbReference>
<feature type="transmembrane region" description="Helical" evidence="8">
    <location>
        <begin position="17"/>
        <end position="39"/>
    </location>
</feature>
<keyword evidence="5 8" id="KW-0812">Transmembrane</keyword>
<feature type="transmembrane region" description="Helical" evidence="8">
    <location>
        <begin position="130"/>
        <end position="154"/>
    </location>
</feature>
<evidence type="ECO:0000256" key="4">
    <source>
        <dbReference type="ARBA" id="ARBA00022475"/>
    </source>
</evidence>
<feature type="transmembrane region" description="Helical" evidence="8">
    <location>
        <begin position="256"/>
        <end position="283"/>
    </location>
</feature>
<keyword evidence="7 8" id="KW-0472">Membrane</keyword>
<name>A0A0A7EN82_9GAMM</name>
<protein>
    <submittedName>
        <fullName evidence="9">Iron ABC transporter</fullName>
    </submittedName>
</protein>
<evidence type="ECO:0000256" key="2">
    <source>
        <dbReference type="ARBA" id="ARBA00007935"/>
    </source>
</evidence>
<gene>
    <name evidence="9" type="ORF">OM33_20725</name>
</gene>
<dbReference type="EMBL" id="CP009889">
    <property type="protein sequence ID" value="AIY67452.1"/>
    <property type="molecule type" value="Genomic_DNA"/>
</dbReference>
<proteinExistence type="inferred from homology"/>
<comment type="subcellular location">
    <subcellularLocation>
        <location evidence="1">Cell membrane</location>
        <topology evidence="1">Multi-pass membrane protein</topology>
    </subcellularLocation>
</comment>
<dbReference type="PANTHER" id="PTHR30472">
    <property type="entry name" value="FERRIC ENTEROBACTIN TRANSPORT SYSTEM PERMEASE PROTEIN"/>
    <property type="match status" value="1"/>
</dbReference>
<dbReference type="KEGG" id="pseo:OM33_20725"/>
<dbReference type="Pfam" id="PF01032">
    <property type="entry name" value="FecCD"/>
    <property type="match status" value="1"/>
</dbReference>
<evidence type="ECO:0000256" key="6">
    <source>
        <dbReference type="ARBA" id="ARBA00022989"/>
    </source>
</evidence>
<feature type="transmembrane region" description="Helical" evidence="8">
    <location>
        <begin position="160"/>
        <end position="186"/>
    </location>
</feature>
<feature type="transmembrane region" description="Helical" evidence="8">
    <location>
        <begin position="104"/>
        <end position="123"/>
    </location>
</feature>
<dbReference type="HOGENOM" id="CLU_013016_0_3_6"/>